<dbReference type="EMBL" id="LAZR01023714">
    <property type="protein sequence ID" value="KKL77570.1"/>
    <property type="molecule type" value="Genomic_DNA"/>
</dbReference>
<reference evidence="1" key="1">
    <citation type="journal article" date="2015" name="Nature">
        <title>Complex archaea that bridge the gap between prokaryotes and eukaryotes.</title>
        <authorList>
            <person name="Spang A."/>
            <person name="Saw J.H."/>
            <person name="Jorgensen S.L."/>
            <person name="Zaremba-Niedzwiedzka K."/>
            <person name="Martijn J."/>
            <person name="Lind A.E."/>
            <person name="van Eijk R."/>
            <person name="Schleper C."/>
            <person name="Guy L."/>
            <person name="Ettema T.J."/>
        </authorList>
    </citation>
    <scope>NUCLEOTIDE SEQUENCE</scope>
</reference>
<proteinExistence type="predicted"/>
<accession>A0A0F9H7G0</accession>
<dbReference type="AlphaFoldDB" id="A0A0F9H7G0"/>
<comment type="caution">
    <text evidence="1">The sequence shown here is derived from an EMBL/GenBank/DDBJ whole genome shotgun (WGS) entry which is preliminary data.</text>
</comment>
<protein>
    <submittedName>
        <fullName evidence="1">Uncharacterized protein</fullName>
    </submittedName>
</protein>
<evidence type="ECO:0000313" key="1">
    <source>
        <dbReference type="EMBL" id="KKL77570.1"/>
    </source>
</evidence>
<gene>
    <name evidence="1" type="ORF">LCGC14_2033590</name>
</gene>
<name>A0A0F9H7G0_9ZZZZ</name>
<sequence length="41" mass="4740">MGKQNLLDAIDTVMEQIPHFTDSQLKKFGAAIEEEYKTWRG</sequence>
<organism evidence="1">
    <name type="scientific">marine sediment metagenome</name>
    <dbReference type="NCBI Taxonomy" id="412755"/>
    <lineage>
        <taxon>unclassified sequences</taxon>
        <taxon>metagenomes</taxon>
        <taxon>ecological metagenomes</taxon>
    </lineage>
</organism>